<dbReference type="PANTHER" id="PTHR15241">
    <property type="entry name" value="TRANSFORMER-2-RELATED"/>
    <property type="match status" value="1"/>
</dbReference>
<keyword evidence="1" id="KW-0694">RNA-binding</keyword>
<dbReference type="GO" id="GO:0003723">
    <property type="term" value="F:RNA binding"/>
    <property type="evidence" value="ECO:0007669"/>
    <property type="project" value="UniProtKB-UniRule"/>
</dbReference>
<dbReference type="InterPro" id="IPR012677">
    <property type="entry name" value="Nucleotide-bd_a/b_plait_sf"/>
</dbReference>
<gene>
    <name evidence="4" type="ORF">JR316_007914</name>
</gene>
<name>A0A8H7XXR9_PSICU</name>
<dbReference type="SUPFAM" id="SSF54928">
    <property type="entry name" value="RNA-binding domain, RBD"/>
    <property type="match status" value="2"/>
</dbReference>
<proteinExistence type="predicted"/>
<accession>A0A8H7XXR9</accession>
<dbReference type="PANTHER" id="PTHR15241:SF304">
    <property type="entry name" value="RRM DOMAIN-CONTAINING PROTEIN"/>
    <property type="match status" value="1"/>
</dbReference>
<evidence type="ECO:0000259" key="3">
    <source>
        <dbReference type="PROSITE" id="PS50102"/>
    </source>
</evidence>
<evidence type="ECO:0000256" key="1">
    <source>
        <dbReference type="PROSITE-ProRule" id="PRU00176"/>
    </source>
</evidence>
<organism evidence="4">
    <name type="scientific">Psilocybe cubensis</name>
    <name type="common">Psychedelic mushroom</name>
    <name type="synonym">Stropharia cubensis</name>
    <dbReference type="NCBI Taxonomy" id="181762"/>
    <lineage>
        <taxon>Eukaryota</taxon>
        <taxon>Fungi</taxon>
        <taxon>Dikarya</taxon>
        <taxon>Basidiomycota</taxon>
        <taxon>Agaricomycotina</taxon>
        <taxon>Agaricomycetes</taxon>
        <taxon>Agaricomycetidae</taxon>
        <taxon>Agaricales</taxon>
        <taxon>Agaricineae</taxon>
        <taxon>Strophariaceae</taxon>
        <taxon>Psilocybe</taxon>
    </lineage>
</organism>
<dbReference type="InterPro" id="IPR000504">
    <property type="entry name" value="RRM_dom"/>
</dbReference>
<feature type="region of interest" description="Disordered" evidence="2">
    <location>
        <begin position="220"/>
        <end position="266"/>
    </location>
</feature>
<dbReference type="Gene3D" id="3.30.70.330">
    <property type="match status" value="2"/>
</dbReference>
<feature type="compositionally biased region" description="Polar residues" evidence="2">
    <location>
        <begin position="221"/>
        <end position="234"/>
    </location>
</feature>
<dbReference type="SMART" id="SM00360">
    <property type="entry name" value="RRM"/>
    <property type="match status" value="2"/>
</dbReference>
<evidence type="ECO:0000256" key="2">
    <source>
        <dbReference type="SAM" id="MobiDB-lite"/>
    </source>
</evidence>
<dbReference type="InterPro" id="IPR035979">
    <property type="entry name" value="RBD_domain_sf"/>
</dbReference>
<protein>
    <recommendedName>
        <fullName evidence="3">RRM domain-containing protein</fullName>
    </recommendedName>
</protein>
<evidence type="ECO:0000313" key="4">
    <source>
        <dbReference type="EMBL" id="KAG5167563.1"/>
    </source>
</evidence>
<feature type="domain" description="RRM" evidence="3">
    <location>
        <begin position="69"/>
        <end position="148"/>
    </location>
</feature>
<dbReference type="AlphaFoldDB" id="A0A8H7XXR9"/>
<feature type="compositionally biased region" description="Polar residues" evidence="2">
    <location>
        <begin position="248"/>
        <end position="258"/>
    </location>
</feature>
<feature type="domain" description="RRM" evidence="3">
    <location>
        <begin position="159"/>
        <end position="237"/>
    </location>
</feature>
<dbReference type="Pfam" id="PF00076">
    <property type="entry name" value="RRM_1"/>
    <property type="match status" value="2"/>
</dbReference>
<dbReference type="EMBL" id="JAFIQS010000007">
    <property type="protein sequence ID" value="KAG5167563.1"/>
    <property type="molecule type" value="Genomic_DNA"/>
</dbReference>
<dbReference type="CDD" id="cd00590">
    <property type="entry name" value="RRM_SF"/>
    <property type="match status" value="1"/>
</dbReference>
<dbReference type="OrthoDB" id="439808at2759"/>
<reference evidence="4" key="1">
    <citation type="submission" date="2021-02" db="EMBL/GenBank/DDBJ databases">
        <title>Psilocybe cubensis genome.</title>
        <authorList>
            <person name="Mckernan K.J."/>
            <person name="Crawford S."/>
            <person name="Trippe A."/>
            <person name="Kane L.T."/>
            <person name="Mclaughlin S."/>
        </authorList>
    </citation>
    <scope>NUCLEOTIDE SEQUENCE [LARGE SCALE GENOMIC DNA]</scope>
    <source>
        <strain evidence="4">MGC-MH-2018</strain>
    </source>
</reference>
<comment type="caution">
    <text evidence="4">The sequence shown here is derived from an EMBL/GenBank/DDBJ whole genome shotgun (WGS) entry which is preliminary data.</text>
</comment>
<sequence length="266" mass="30082">MFSALRQQARLSLRIASRAAVPASRTLSSLTLRQAVVAPALATRAFSSAKVWAYEREGERDNTPSPPSESLYVGNMPWDMTKEDLLELFSQFGQVVNVRIQTHADGRPRGFAHITFSTQEAATAAMNSSAAEPFHVAGRDLFLDYARQNRSLPPLAPNKKLYFPQYYEDEDSLRQLFSEFKDQITSIYFIRDGNTGEKTNAGFIEFTSTEVATEALDKLNKTPTGDNTFLSLSYSRPPRREARRMGRQDNQTPYTNRGYQPRARDY</sequence>
<feature type="compositionally biased region" description="Basic and acidic residues" evidence="2">
    <location>
        <begin position="238"/>
        <end position="247"/>
    </location>
</feature>
<dbReference type="PROSITE" id="PS50102">
    <property type="entry name" value="RRM"/>
    <property type="match status" value="2"/>
</dbReference>